<reference evidence="3" key="1">
    <citation type="journal article" date="2019" name="Int. J. Syst. Evol. Microbiol.">
        <title>The Global Catalogue of Microorganisms (GCM) 10K type strain sequencing project: providing services to taxonomists for standard genome sequencing and annotation.</title>
        <authorList>
            <consortium name="The Broad Institute Genomics Platform"/>
            <consortium name="The Broad Institute Genome Sequencing Center for Infectious Disease"/>
            <person name="Wu L."/>
            <person name="Ma J."/>
        </authorList>
    </citation>
    <scope>NUCLEOTIDE SEQUENCE [LARGE SCALE GENOMIC DNA]</scope>
    <source>
        <strain evidence="3">CGMCC 1.15439</strain>
    </source>
</reference>
<organism evidence="2 3">
    <name type="scientific">Dyella nitratireducens</name>
    <dbReference type="NCBI Taxonomy" id="1849580"/>
    <lineage>
        <taxon>Bacteria</taxon>
        <taxon>Pseudomonadati</taxon>
        <taxon>Pseudomonadota</taxon>
        <taxon>Gammaproteobacteria</taxon>
        <taxon>Lysobacterales</taxon>
        <taxon>Rhodanobacteraceae</taxon>
        <taxon>Dyella</taxon>
    </lineage>
</organism>
<sequence>MHKAVLALAVAFLSVSAMAFSQSTDKAPTSKATDQLACGGPMCCDTDPRCWDAPGACKCMEMKVDADKLSVMTASVIKKNAEVTLS</sequence>
<protein>
    <submittedName>
        <fullName evidence="2">Uncharacterized protein</fullName>
    </submittedName>
</protein>
<keyword evidence="1" id="KW-0732">Signal</keyword>
<comment type="caution">
    <text evidence="2">The sequence shown here is derived from an EMBL/GenBank/DDBJ whole genome shotgun (WGS) entry which is preliminary data.</text>
</comment>
<evidence type="ECO:0000256" key="1">
    <source>
        <dbReference type="SAM" id="SignalP"/>
    </source>
</evidence>
<name>A0ABQ1GWQ8_9GAMM</name>
<gene>
    <name evidence="2" type="ORF">GCM10010981_46080</name>
</gene>
<dbReference type="RefSeq" id="WP_188798293.1">
    <property type="nucleotide sequence ID" value="NZ_BMJA01000007.1"/>
</dbReference>
<dbReference type="Proteomes" id="UP000620046">
    <property type="component" value="Unassembled WGS sequence"/>
</dbReference>
<dbReference type="EMBL" id="BMJA01000007">
    <property type="protein sequence ID" value="GGA51468.1"/>
    <property type="molecule type" value="Genomic_DNA"/>
</dbReference>
<feature type="chain" id="PRO_5046259709" evidence="1">
    <location>
        <begin position="20"/>
        <end position="86"/>
    </location>
</feature>
<proteinExistence type="predicted"/>
<feature type="signal peptide" evidence="1">
    <location>
        <begin position="1"/>
        <end position="19"/>
    </location>
</feature>
<keyword evidence="3" id="KW-1185">Reference proteome</keyword>
<evidence type="ECO:0000313" key="3">
    <source>
        <dbReference type="Proteomes" id="UP000620046"/>
    </source>
</evidence>
<evidence type="ECO:0000313" key="2">
    <source>
        <dbReference type="EMBL" id="GGA51468.1"/>
    </source>
</evidence>
<accession>A0ABQ1GWQ8</accession>